<keyword evidence="2" id="KW-1185">Reference proteome</keyword>
<name>A0A345AWE1_9CAUD</name>
<dbReference type="KEGG" id="vg:54997203"/>
<evidence type="ECO:0000313" key="2">
    <source>
        <dbReference type="Proteomes" id="UP000257501"/>
    </source>
</evidence>
<dbReference type="EMBL" id="MH512890">
    <property type="protein sequence ID" value="AXF41224.1"/>
    <property type="molecule type" value="Genomic_DNA"/>
</dbReference>
<evidence type="ECO:0000313" key="1">
    <source>
        <dbReference type="EMBL" id="AXF41224.1"/>
    </source>
</evidence>
<dbReference type="Proteomes" id="UP000257501">
    <property type="component" value="Segment"/>
</dbReference>
<gene>
    <name evidence="1" type="primary">ORF_88</name>
    <name evidence="1" type="ORF">S-TIM4_ORF_88</name>
</gene>
<protein>
    <submittedName>
        <fullName evidence="1">Uncharacterized protein</fullName>
    </submittedName>
</protein>
<reference evidence="1 2" key="1">
    <citation type="journal article" date="2011" name="Nature">
        <title>Genomic island variability facilitates Prochlorococcus-virus coexistence.</title>
        <authorList>
            <person name="Avrani S."/>
            <person name="Wurtzel O."/>
            <person name="Sharon I."/>
            <person name="Sorek R."/>
            <person name="Lindell D."/>
        </authorList>
    </citation>
    <scope>NUCLEOTIDE SEQUENCE [LARGE SCALE GENOMIC DNA]</scope>
</reference>
<organism evidence="1 2">
    <name type="scientific">Cyanophage S-TIM4</name>
    <dbReference type="NCBI Taxonomy" id="1048189"/>
    <lineage>
        <taxon>Viruses</taxon>
        <taxon>Duplodnaviria</taxon>
        <taxon>Heunggongvirae</taxon>
        <taxon>Uroviricota</taxon>
        <taxon>Caudoviricetes</taxon>
        <taxon>Pantevenvirales</taxon>
        <taxon>Kyanoviridae</taxon>
        <taxon>Thaumasvirus</taxon>
        <taxon>Thaumasvirus stim4</taxon>
    </lineage>
</organism>
<dbReference type="GeneID" id="54997203"/>
<proteinExistence type="predicted"/>
<accession>A0A345AWE1</accession>
<dbReference type="RefSeq" id="YP_009806345.1">
    <property type="nucleotide sequence ID" value="NC_048015.1"/>
</dbReference>
<sequence length="83" mass="9877">MTVLNEYEKMFNTVLSLHFGRTFWIDDENNLCSAPTYKDGSTHWEQWDYVSEWTDLEGINLDKLLDVHKTCLEYKNYGAEDFT</sequence>